<evidence type="ECO:0000256" key="3">
    <source>
        <dbReference type="ARBA" id="ARBA00023163"/>
    </source>
</evidence>
<sequence length="231" mass="26215">MEYYTAESRNDSARGKSTSSRVYETLRKAILTQKLEPGTRLVEAKVAKELGFSITPVRQAFAMLANQGLLVVFPYRGTYVTILTREYANDIICVRKVLEPLACSLAFEHLTPADADYLNLQCEMADINIKSGDILASIDYDVRFHDFFFEKCGNALMVEVWDVLKNRIAFFQAGTKMKITSRSPLLTVRHGKIIKAVREMDRETLLSSVVEHLDVTMYNAELPSIKDVLYK</sequence>
<dbReference type="SMART" id="SM00345">
    <property type="entry name" value="HTH_GNTR"/>
    <property type="match status" value="1"/>
</dbReference>
<name>A0ABR7NJG2_9FIRM</name>
<dbReference type="InterPro" id="IPR008920">
    <property type="entry name" value="TF_FadR/GntR_C"/>
</dbReference>
<dbReference type="RefSeq" id="WP_262400055.1">
    <property type="nucleotide sequence ID" value="NZ_JACRTB010000012.1"/>
</dbReference>
<dbReference type="Proteomes" id="UP000658131">
    <property type="component" value="Unassembled WGS sequence"/>
</dbReference>
<dbReference type="PANTHER" id="PTHR43537">
    <property type="entry name" value="TRANSCRIPTIONAL REGULATOR, GNTR FAMILY"/>
    <property type="match status" value="1"/>
</dbReference>
<protein>
    <submittedName>
        <fullName evidence="5">GntR family transcriptional regulator</fullName>
    </submittedName>
</protein>
<evidence type="ECO:0000313" key="6">
    <source>
        <dbReference type="Proteomes" id="UP000658131"/>
    </source>
</evidence>
<dbReference type="PANTHER" id="PTHR43537:SF24">
    <property type="entry name" value="GLUCONATE OPERON TRANSCRIPTIONAL REPRESSOR"/>
    <property type="match status" value="1"/>
</dbReference>
<evidence type="ECO:0000259" key="4">
    <source>
        <dbReference type="PROSITE" id="PS50949"/>
    </source>
</evidence>
<dbReference type="PROSITE" id="PS50949">
    <property type="entry name" value="HTH_GNTR"/>
    <property type="match status" value="1"/>
</dbReference>
<dbReference type="EMBL" id="JACRTB010000012">
    <property type="protein sequence ID" value="MBC8576544.1"/>
    <property type="molecule type" value="Genomic_DNA"/>
</dbReference>
<dbReference type="Pfam" id="PF00392">
    <property type="entry name" value="GntR"/>
    <property type="match status" value="1"/>
</dbReference>
<accession>A0ABR7NJG2</accession>
<evidence type="ECO:0000313" key="5">
    <source>
        <dbReference type="EMBL" id="MBC8576544.1"/>
    </source>
</evidence>
<dbReference type="Gene3D" id="1.20.120.530">
    <property type="entry name" value="GntR ligand-binding domain-like"/>
    <property type="match status" value="1"/>
</dbReference>
<dbReference type="InterPro" id="IPR036388">
    <property type="entry name" value="WH-like_DNA-bd_sf"/>
</dbReference>
<proteinExistence type="predicted"/>
<keyword evidence="2" id="KW-0238">DNA-binding</keyword>
<dbReference type="SUPFAM" id="SSF46785">
    <property type="entry name" value="Winged helix' DNA-binding domain"/>
    <property type="match status" value="1"/>
</dbReference>
<dbReference type="InterPro" id="IPR036390">
    <property type="entry name" value="WH_DNA-bd_sf"/>
</dbReference>
<evidence type="ECO:0000256" key="2">
    <source>
        <dbReference type="ARBA" id="ARBA00023125"/>
    </source>
</evidence>
<reference evidence="5 6" key="1">
    <citation type="submission" date="2020-08" db="EMBL/GenBank/DDBJ databases">
        <title>Genome public.</title>
        <authorList>
            <person name="Liu C."/>
            <person name="Sun Q."/>
        </authorList>
    </citation>
    <scope>NUCLEOTIDE SEQUENCE [LARGE SCALE GENOMIC DNA]</scope>
    <source>
        <strain evidence="5 6">BX1</strain>
    </source>
</reference>
<dbReference type="SMART" id="SM00895">
    <property type="entry name" value="FCD"/>
    <property type="match status" value="1"/>
</dbReference>
<dbReference type="InterPro" id="IPR011711">
    <property type="entry name" value="GntR_C"/>
</dbReference>
<gene>
    <name evidence="5" type="ORF">H8717_09025</name>
</gene>
<keyword evidence="6" id="KW-1185">Reference proteome</keyword>
<keyword evidence="1" id="KW-0805">Transcription regulation</keyword>
<comment type="caution">
    <text evidence="5">The sequence shown here is derived from an EMBL/GenBank/DDBJ whole genome shotgun (WGS) entry which is preliminary data.</text>
</comment>
<keyword evidence="3" id="KW-0804">Transcription</keyword>
<feature type="domain" description="HTH gntR-type" evidence="4">
    <location>
        <begin position="16"/>
        <end position="83"/>
    </location>
</feature>
<dbReference type="Pfam" id="PF07729">
    <property type="entry name" value="FCD"/>
    <property type="match status" value="1"/>
</dbReference>
<dbReference type="InterPro" id="IPR000524">
    <property type="entry name" value="Tscrpt_reg_HTH_GntR"/>
</dbReference>
<dbReference type="Gene3D" id="1.10.10.10">
    <property type="entry name" value="Winged helix-like DNA-binding domain superfamily/Winged helix DNA-binding domain"/>
    <property type="match status" value="1"/>
</dbReference>
<dbReference type="SUPFAM" id="SSF48008">
    <property type="entry name" value="GntR ligand-binding domain-like"/>
    <property type="match status" value="1"/>
</dbReference>
<organism evidence="5 6">
    <name type="scientific">Yanshouia hominis</name>
    <dbReference type="NCBI Taxonomy" id="2763673"/>
    <lineage>
        <taxon>Bacteria</taxon>
        <taxon>Bacillati</taxon>
        <taxon>Bacillota</taxon>
        <taxon>Clostridia</taxon>
        <taxon>Eubacteriales</taxon>
        <taxon>Oscillospiraceae</taxon>
        <taxon>Yanshouia</taxon>
    </lineage>
</organism>
<evidence type="ECO:0000256" key="1">
    <source>
        <dbReference type="ARBA" id="ARBA00023015"/>
    </source>
</evidence>
<dbReference type="CDD" id="cd07377">
    <property type="entry name" value="WHTH_GntR"/>
    <property type="match status" value="1"/>
</dbReference>